<feature type="region of interest" description="Disordered" evidence="1">
    <location>
        <begin position="69"/>
        <end position="103"/>
    </location>
</feature>
<feature type="compositionally biased region" description="Basic and acidic residues" evidence="1">
    <location>
        <begin position="69"/>
        <end position="96"/>
    </location>
</feature>
<name>A0ABW4ZND9_9SPHI</name>
<accession>A0ABW4ZND9</accession>
<feature type="region of interest" description="Disordered" evidence="1">
    <location>
        <begin position="116"/>
        <end position="156"/>
    </location>
</feature>
<comment type="caution">
    <text evidence="2">The sequence shown here is derived from an EMBL/GenBank/DDBJ whole genome shotgun (WGS) entry which is preliminary data.</text>
</comment>
<evidence type="ECO:0000313" key="2">
    <source>
        <dbReference type="EMBL" id="MFD2163518.1"/>
    </source>
</evidence>
<organism evidence="2 3">
    <name type="scientific">Paradesertivirga mongoliensis</name>
    <dbReference type="NCBI Taxonomy" id="2100740"/>
    <lineage>
        <taxon>Bacteria</taxon>
        <taxon>Pseudomonadati</taxon>
        <taxon>Bacteroidota</taxon>
        <taxon>Sphingobacteriia</taxon>
        <taxon>Sphingobacteriales</taxon>
        <taxon>Sphingobacteriaceae</taxon>
        <taxon>Paradesertivirga</taxon>
    </lineage>
</organism>
<dbReference type="EMBL" id="JBHUHZ010000002">
    <property type="protein sequence ID" value="MFD2163518.1"/>
    <property type="molecule type" value="Genomic_DNA"/>
</dbReference>
<reference evidence="3" key="1">
    <citation type="journal article" date="2019" name="Int. J. Syst. Evol. Microbiol.">
        <title>The Global Catalogue of Microorganisms (GCM) 10K type strain sequencing project: providing services to taxonomists for standard genome sequencing and annotation.</title>
        <authorList>
            <consortium name="The Broad Institute Genomics Platform"/>
            <consortium name="The Broad Institute Genome Sequencing Center for Infectious Disease"/>
            <person name="Wu L."/>
            <person name="Ma J."/>
        </authorList>
    </citation>
    <scope>NUCLEOTIDE SEQUENCE [LARGE SCALE GENOMIC DNA]</scope>
    <source>
        <strain evidence="3">KCTC 42217</strain>
    </source>
</reference>
<evidence type="ECO:0000313" key="3">
    <source>
        <dbReference type="Proteomes" id="UP001597387"/>
    </source>
</evidence>
<evidence type="ECO:0000256" key="1">
    <source>
        <dbReference type="SAM" id="MobiDB-lite"/>
    </source>
</evidence>
<keyword evidence="3" id="KW-1185">Reference proteome</keyword>
<dbReference type="RefSeq" id="WP_255900743.1">
    <property type="nucleotide sequence ID" value="NZ_JAFMZO010000002.1"/>
</dbReference>
<feature type="compositionally biased region" description="Polar residues" evidence="1">
    <location>
        <begin position="119"/>
        <end position="129"/>
    </location>
</feature>
<gene>
    <name evidence="2" type="ORF">ACFSJU_14005</name>
</gene>
<proteinExistence type="predicted"/>
<sequence length="156" mass="17506">MKKDKQKKSKKLNQDSLREELIQRINQSVETLGFNSKKLRAEVEQAAKRIAKQIAKTAKKKREGLHEIVKAGTESRKQPHEFELHDTETFADETSKSDSPSFAVINERENYSNIKRAVKSSNRNANISPVASAHGKAVDKVESEETDLDSQIGSVS</sequence>
<protein>
    <submittedName>
        <fullName evidence="2">Uncharacterized protein</fullName>
    </submittedName>
</protein>
<dbReference type="Proteomes" id="UP001597387">
    <property type="component" value="Unassembled WGS sequence"/>
</dbReference>